<dbReference type="OrthoDB" id="5298774at2"/>
<dbReference type="FunFam" id="3.40.50.300:FF:000425">
    <property type="entry name" value="Probable ABC transporter, ATP-binding subunit"/>
    <property type="match status" value="1"/>
</dbReference>
<dbReference type="InterPro" id="IPR027417">
    <property type="entry name" value="P-loop_NTPase"/>
</dbReference>
<keyword evidence="2" id="KW-1003">Cell membrane</keyword>
<dbReference type="AlphaFoldDB" id="A0A1H7EGA6"/>
<evidence type="ECO:0000259" key="6">
    <source>
        <dbReference type="PROSITE" id="PS50893"/>
    </source>
</evidence>
<accession>A0A1H7EGA6</accession>
<reference evidence="8" key="1">
    <citation type="submission" date="2016-10" db="EMBL/GenBank/DDBJ databases">
        <authorList>
            <person name="Varghese N."/>
            <person name="Submissions S."/>
        </authorList>
    </citation>
    <scope>NUCLEOTIDE SEQUENCE [LARGE SCALE GENOMIC DNA]</scope>
    <source>
        <strain evidence="8">LMG 26031</strain>
    </source>
</reference>
<dbReference type="RefSeq" id="WP_090873525.1">
    <property type="nucleotide sequence ID" value="NZ_FNYE01000050.1"/>
</dbReference>
<dbReference type="GO" id="GO:0043190">
    <property type="term" value="C:ATP-binding cassette (ABC) transporter complex"/>
    <property type="evidence" value="ECO:0007669"/>
    <property type="project" value="InterPro"/>
</dbReference>
<keyword evidence="5 7" id="KW-0067">ATP-binding</keyword>
<organism evidence="7 8">
    <name type="scientific">Paraburkholderia diazotrophica</name>
    <dbReference type="NCBI Taxonomy" id="667676"/>
    <lineage>
        <taxon>Bacteria</taxon>
        <taxon>Pseudomonadati</taxon>
        <taxon>Pseudomonadota</taxon>
        <taxon>Betaproteobacteria</taxon>
        <taxon>Burkholderiales</taxon>
        <taxon>Burkholderiaceae</taxon>
        <taxon>Paraburkholderia</taxon>
    </lineage>
</organism>
<dbReference type="Gene3D" id="3.40.50.300">
    <property type="entry name" value="P-loop containing nucleotide triphosphate hydrolases"/>
    <property type="match status" value="1"/>
</dbReference>
<dbReference type="PROSITE" id="PS50893">
    <property type="entry name" value="ABC_TRANSPORTER_2"/>
    <property type="match status" value="1"/>
</dbReference>
<protein>
    <submittedName>
        <fullName evidence="7">Putative spermidine/putrescine transport system ATP-binding protein</fullName>
    </submittedName>
</protein>
<name>A0A1H7EGA6_9BURK</name>
<evidence type="ECO:0000256" key="2">
    <source>
        <dbReference type="ARBA" id="ARBA00022475"/>
    </source>
</evidence>
<evidence type="ECO:0000256" key="4">
    <source>
        <dbReference type="ARBA" id="ARBA00022741"/>
    </source>
</evidence>
<dbReference type="EMBL" id="FNYE01000050">
    <property type="protein sequence ID" value="SEK11072.1"/>
    <property type="molecule type" value="Genomic_DNA"/>
</dbReference>
<evidence type="ECO:0000256" key="3">
    <source>
        <dbReference type="ARBA" id="ARBA00022519"/>
    </source>
</evidence>
<dbReference type="SUPFAM" id="SSF50331">
    <property type="entry name" value="MOP-like"/>
    <property type="match status" value="1"/>
</dbReference>
<dbReference type="InterPro" id="IPR003439">
    <property type="entry name" value="ABC_transporter-like_ATP-bd"/>
</dbReference>
<evidence type="ECO:0000256" key="1">
    <source>
        <dbReference type="ARBA" id="ARBA00022448"/>
    </source>
</evidence>
<dbReference type="PANTHER" id="PTHR42781:SF4">
    <property type="entry name" value="SPERMIDINE_PUTRESCINE IMPORT ATP-BINDING PROTEIN POTA"/>
    <property type="match status" value="1"/>
</dbReference>
<dbReference type="Pfam" id="PF00005">
    <property type="entry name" value="ABC_tran"/>
    <property type="match status" value="1"/>
</dbReference>
<keyword evidence="3" id="KW-0997">Cell inner membrane</keyword>
<dbReference type="InterPro" id="IPR050093">
    <property type="entry name" value="ABC_SmlMolc_Importer"/>
</dbReference>
<dbReference type="InterPro" id="IPR003593">
    <property type="entry name" value="AAA+_ATPase"/>
</dbReference>
<dbReference type="InterPro" id="IPR008995">
    <property type="entry name" value="Mo/tungstate-bd_C_term_dom"/>
</dbReference>
<feature type="domain" description="ABC transporter" evidence="6">
    <location>
        <begin position="4"/>
        <end position="234"/>
    </location>
</feature>
<dbReference type="GO" id="GO:0016887">
    <property type="term" value="F:ATP hydrolysis activity"/>
    <property type="evidence" value="ECO:0007669"/>
    <property type="project" value="InterPro"/>
</dbReference>
<gene>
    <name evidence="7" type="ORF">SAMN05192539_105039</name>
</gene>
<keyword evidence="3" id="KW-0472">Membrane</keyword>
<evidence type="ECO:0000256" key="5">
    <source>
        <dbReference type="ARBA" id="ARBA00022840"/>
    </source>
</evidence>
<dbReference type="GO" id="GO:0015697">
    <property type="term" value="P:quaternary ammonium group transport"/>
    <property type="evidence" value="ECO:0007669"/>
    <property type="project" value="UniProtKB-ARBA"/>
</dbReference>
<dbReference type="Proteomes" id="UP000198866">
    <property type="component" value="Unassembled WGS sequence"/>
</dbReference>
<dbReference type="GO" id="GO:0005524">
    <property type="term" value="F:ATP binding"/>
    <property type="evidence" value="ECO:0007669"/>
    <property type="project" value="UniProtKB-KW"/>
</dbReference>
<dbReference type="GO" id="GO:0022857">
    <property type="term" value="F:transmembrane transporter activity"/>
    <property type="evidence" value="ECO:0007669"/>
    <property type="project" value="InterPro"/>
</dbReference>
<dbReference type="Gene3D" id="2.40.50.100">
    <property type="match status" value="1"/>
</dbReference>
<proteinExistence type="predicted"/>
<keyword evidence="1" id="KW-0813">Transport</keyword>
<dbReference type="InterPro" id="IPR017871">
    <property type="entry name" value="ABC_transporter-like_CS"/>
</dbReference>
<dbReference type="PANTHER" id="PTHR42781">
    <property type="entry name" value="SPERMIDINE/PUTRESCINE IMPORT ATP-BINDING PROTEIN POTA"/>
    <property type="match status" value="1"/>
</dbReference>
<evidence type="ECO:0000313" key="8">
    <source>
        <dbReference type="Proteomes" id="UP000198866"/>
    </source>
</evidence>
<evidence type="ECO:0000313" key="7">
    <source>
        <dbReference type="EMBL" id="SEK11072.1"/>
    </source>
</evidence>
<dbReference type="PROSITE" id="PS00211">
    <property type="entry name" value="ABC_TRANSPORTER_1"/>
    <property type="match status" value="1"/>
</dbReference>
<dbReference type="STRING" id="667676.SAMN05192539_105039"/>
<dbReference type="SUPFAM" id="SSF52540">
    <property type="entry name" value="P-loop containing nucleoside triphosphate hydrolases"/>
    <property type="match status" value="1"/>
</dbReference>
<keyword evidence="4" id="KW-0547">Nucleotide-binding</keyword>
<dbReference type="SMART" id="SM00382">
    <property type="entry name" value="AAA"/>
    <property type="match status" value="1"/>
</dbReference>
<keyword evidence="8" id="KW-1185">Reference proteome</keyword>
<sequence>MSFLTLTDVSKSFGDLHAVAGINLSVEKGEFVSLLGPSGCGKTTTLQMIAGFIETTRGRITLDGRDITHTKPNRRGLGIVFQSYALFPHMSVAQNVSFGLEMRGVDKAERNHRVREALALVRLDSLAHRFPRELSGGQRQRVAIARAIVIAPPVLLLDEPMSNLDAKLREDMQFELRAIQRKIGTTTIMVTHDQSEALSISDRVVVMEAGRITQIDTPYRAYERPENRFVSQFIGKANMLAGTVVARDGDAIRIDLGQDLAQTGSIAQLSSRGQGQGHAHGIDVGDAVTLCIRPEKLRLCAPGEGRLSGNVTSRFFLGSQWLYRLDSRVGEMLVCCQNEGNEPFSEGAQVGIDWHADSLRLIAEERAHG</sequence>
<dbReference type="Pfam" id="PF08402">
    <property type="entry name" value="TOBE_2"/>
    <property type="match status" value="1"/>
</dbReference>
<dbReference type="InterPro" id="IPR013611">
    <property type="entry name" value="Transp-assoc_OB_typ2"/>
</dbReference>